<dbReference type="SUPFAM" id="SSF52172">
    <property type="entry name" value="CheY-like"/>
    <property type="match status" value="1"/>
</dbReference>
<sequence length="218" mass="24028">MSSENTFNPAPPSGEHCTTIEVARELGMAVRSVQMMVDRGELEAWKTPGGHRRISRISVDRWLANRRAGRRGAQRGSPANPRRVLFIEDSAHYQNLVSLMMQQHFPEVALHLADDGIVGLAMYGQLQPDVLLLDLLLPGIDGATLLTSLRAHPELNRSQLVVVTSLDEEQRRPYAFALRDIPLVYKPNLVTDLPKLLHRLLQDGEGAAAASGLGESLS</sequence>
<dbReference type="PANTHER" id="PTHR44591:SF3">
    <property type="entry name" value="RESPONSE REGULATORY DOMAIN-CONTAINING PROTEIN"/>
    <property type="match status" value="1"/>
</dbReference>
<organism evidence="4 5">
    <name type="scientific">Curvibacter microcysteis</name>
    <dbReference type="NCBI Taxonomy" id="3026419"/>
    <lineage>
        <taxon>Bacteria</taxon>
        <taxon>Pseudomonadati</taxon>
        <taxon>Pseudomonadota</taxon>
        <taxon>Betaproteobacteria</taxon>
        <taxon>Burkholderiales</taxon>
        <taxon>Comamonadaceae</taxon>
        <taxon>Curvibacter</taxon>
    </lineage>
</organism>
<dbReference type="InterPro" id="IPR011006">
    <property type="entry name" value="CheY-like_superfamily"/>
</dbReference>
<evidence type="ECO:0000313" key="4">
    <source>
        <dbReference type="EMBL" id="MDD0816815.1"/>
    </source>
</evidence>
<name>A0ABT5MJR0_9BURK</name>
<dbReference type="Gene3D" id="1.10.1660.10">
    <property type="match status" value="1"/>
</dbReference>
<protein>
    <submittedName>
        <fullName evidence="4">Helix-turn-helix domain-containing protein</fullName>
    </submittedName>
</protein>
<dbReference type="InterPro" id="IPR050595">
    <property type="entry name" value="Bact_response_regulator"/>
</dbReference>
<proteinExistence type="predicted"/>
<dbReference type="Proteomes" id="UP001528672">
    <property type="component" value="Unassembled WGS sequence"/>
</dbReference>
<dbReference type="EMBL" id="JAQSIO010000010">
    <property type="protein sequence ID" value="MDD0816815.1"/>
    <property type="molecule type" value="Genomic_DNA"/>
</dbReference>
<dbReference type="InterPro" id="IPR041657">
    <property type="entry name" value="HTH_17"/>
</dbReference>
<dbReference type="PANTHER" id="PTHR44591">
    <property type="entry name" value="STRESS RESPONSE REGULATOR PROTEIN 1"/>
    <property type="match status" value="1"/>
</dbReference>
<feature type="modified residue" description="4-aspartylphosphate" evidence="2">
    <location>
        <position position="134"/>
    </location>
</feature>
<dbReference type="RefSeq" id="WP_273928923.1">
    <property type="nucleotide sequence ID" value="NZ_JAQSIN010000012.1"/>
</dbReference>
<gene>
    <name evidence="4" type="ORF">PSQ39_19435</name>
</gene>
<dbReference type="InterPro" id="IPR001789">
    <property type="entry name" value="Sig_transdc_resp-reg_receiver"/>
</dbReference>
<accession>A0ABT5MJR0</accession>
<dbReference type="Pfam" id="PF00072">
    <property type="entry name" value="Response_reg"/>
    <property type="match status" value="1"/>
</dbReference>
<comment type="caution">
    <text evidence="4">The sequence shown here is derived from an EMBL/GenBank/DDBJ whole genome shotgun (WGS) entry which is preliminary data.</text>
</comment>
<dbReference type="InterPro" id="IPR009061">
    <property type="entry name" value="DNA-bd_dom_put_sf"/>
</dbReference>
<dbReference type="PROSITE" id="PS50110">
    <property type="entry name" value="RESPONSE_REGULATORY"/>
    <property type="match status" value="1"/>
</dbReference>
<dbReference type="SUPFAM" id="SSF46955">
    <property type="entry name" value="Putative DNA-binding domain"/>
    <property type="match status" value="1"/>
</dbReference>
<evidence type="ECO:0000313" key="5">
    <source>
        <dbReference type="Proteomes" id="UP001528672"/>
    </source>
</evidence>
<feature type="domain" description="Response regulatory" evidence="3">
    <location>
        <begin position="83"/>
        <end position="201"/>
    </location>
</feature>
<dbReference type="NCBIfam" id="TIGR01764">
    <property type="entry name" value="excise"/>
    <property type="match status" value="1"/>
</dbReference>
<reference evidence="4 5" key="1">
    <citation type="submission" date="2023-02" db="EMBL/GenBank/DDBJ databases">
        <title>Bacterial whole genome sequence for Curvibacter sp. HBC28.</title>
        <authorList>
            <person name="Le V."/>
            <person name="Ko S.-R."/>
            <person name="Ahn C.-Y."/>
            <person name="Oh H.-M."/>
        </authorList>
    </citation>
    <scope>NUCLEOTIDE SEQUENCE [LARGE SCALE GENOMIC DNA]</scope>
    <source>
        <strain evidence="4 5">HBC28</strain>
    </source>
</reference>
<evidence type="ECO:0000259" key="3">
    <source>
        <dbReference type="PROSITE" id="PS50110"/>
    </source>
</evidence>
<keyword evidence="1 2" id="KW-0597">Phosphoprotein</keyword>
<dbReference type="SMART" id="SM00448">
    <property type="entry name" value="REC"/>
    <property type="match status" value="1"/>
</dbReference>
<keyword evidence="5" id="KW-1185">Reference proteome</keyword>
<evidence type="ECO:0000256" key="1">
    <source>
        <dbReference type="ARBA" id="ARBA00022553"/>
    </source>
</evidence>
<dbReference type="Gene3D" id="3.40.50.2300">
    <property type="match status" value="1"/>
</dbReference>
<dbReference type="Pfam" id="PF12728">
    <property type="entry name" value="HTH_17"/>
    <property type="match status" value="1"/>
</dbReference>
<evidence type="ECO:0000256" key="2">
    <source>
        <dbReference type="PROSITE-ProRule" id="PRU00169"/>
    </source>
</evidence>
<dbReference type="InterPro" id="IPR010093">
    <property type="entry name" value="SinI_DNA-bd"/>
</dbReference>